<gene>
    <name evidence="1" type="ORF">B9H04_14770</name>
</gene>
<evidence type="ECO:0000313" key="2">
    <source>
        <dbReference type="Proteomes" id="UP000193587"/>
    </source>
</evidence>
<comment type="caution">
    <text evidence="1">The sequence shown here is derived from an EMBL/GenBank/DDBJ whole genome shotgun (WGS) entry which is preliminary data.</text>
</comment>
<sequence length="118" mass="13226">MPPISNGTDRIDHIMYESDLQDRVSSSIIDGEVSSLNLSITDNEFAVIVDIGETDAAYMADEARELATSLKSISDQRWDVENDDIVEYLRDLADVVDNEKSVDEVEEKWESRGVDISV</sequence>
<organism evidence="1 2">
    <name type="scientific">Halorubrum ezzemoulense DSM 17463</name>
    <dbReference type="NCBI Taxonomy" id="1121945"/>
    <lineage>
        <taxon>Archaea</taxon>
        <taxon>Methanobacteriati</taxon>
        <taxon>Methanobacteriota</taxon>
        <taxon>Stenosarchaea group</taxon>
        <taxon>Halobacteria</taxon>
        <taxon>Halobacteriales</taxon>
        <taxon>Haloferacaceae</taxon>
        <taxon>Halorubrum</taxon>
    </lineage>
</organism>
<proteinExistence type="predicted"/>
<dbReference type="AlphaFoldDB" id="A0A1X4G9S0"/>
<dbReference type="Proteomes" id="UP000193587">
    <property type="component" value="Unassembled WGS sequence"/>
</dbReference>
<protein>
    <submittedName>
        <fullName evidence="1">Uncharacterized protein</fullName>
    </submittedName>
</protein>
<dbReference type="EMBL" id="NEDJ01000070">
    <property type="protein sequence ID" value="OSO93934.1"/>
    <property type="molecule type" value="Genomic_DNA"/>
</dbReference>
<accession>A0A1X4G9S0</accession>
<evidence type="ECO:0000313" key="1">
    <source>
        <dbReference type="EMBL" id="OSO93934.1"/>
    </source>
</evidence>
<reference evidence="1 2" key="1">
    <citation type="submission" date="2017-04" db="EMBL/GenBank/DDBJ databases">
        <title>MLSA of the genus Halorubrum.</title>
        <authorList>
            <person name="De La Haba R."/>
            <person name="Sanchez-Porro C."/>
            <person name="Infante-Dominguez C."/>
            <person name="Ventosa A."/>
        </authorList>
    </citation>
    <scope>NUCLEOTIDE SEQUENCE [LARGE SCALE GENOMIC DNA]</scope>
    <source>
        <strain evidence="1 2">DSM 17463</strain>
    </source>
</reference>
<name>A0A1X4G9S0_HALEZ</name>